<dbReference type="SMART" id="SM01130">
    <property type="entry name" value="DHDPS"/>
    <property type="match status" value="1"/>
</dbReference>
<gene>
    <name evidence="2" type="ORF">RSO01_32170</name>
</gene>
<dbReference type="InterPro" id="IPR013785">
    <property type="entry name" value="Aldolase_TIM"/>
</dbReference>
<organism evidence="2 3">
    <name type="scientific">Reyranella soli</name>
    <dbReference type="NCBI Taxonomy" id="1230389"/>
    <lineage>
        <taxon>Bacteria</taxon>
        <taxon>Pseudomonadati</taxon>
        <taxon>Pseudomonadota</taxon>
        <taxon>Alphaproteobacteria</taxon>
        <taxon>Hyphomicrobiales</taxon>
        <taxon>Reyranellaceae</taxon>
        <taxon>Reyranella</taxon>
    </lineage>
</organism>
<dbReference type="CDD" id="cd00408">
    <property type="entry name" value="DHDPS-like"/>
    <property type="match status" value="1"/>
</dbReference>
<keyword evidence="3" id="KW-1185">Reference proteome</keyword>
<dbReference type="Gene3D" id="3.20.20.70">
    <property type="entry name" value="Aldolase class I"/>
    <property type="match status" value="1"/>
</dbReference>
<dbReference type="Pfam" id="PF00701">
    <property type="entry name" value="DHDPS"/>
    <property type="match status" value="1"/>
</dbReference>
<keyword evidence="1" id="KW-0456">Lyase</keyword>
<dbReference type="InterPro" id="IPR002220">
    <property type="entry name" value="DapA-like"/>
</dbReference>
<dbReference type="AlphaFoldDB" id="A0A512NAT1"/>
<dbReference type="EMBL" id="BKAJ01000054">
    <property type="protein sequence ID" value="GEP56051.1"/>
    <property type="molecule type" value="Genomic_DNA"/>
</dbReference>
<proteinExistence type="predicted"/>
<dbReference type="GO" id="GO:0008840">
    <property type="term" value="F:4-hydroxy-tetrahydrodipicolinate synthase activity"/>
    <property type="evidence" value="ECO:0007669"/>
    <property type="project" value="TreeGrafter"/>
</dbReference>
<comment type="caution">
    <text evidence="2">The sequence shown here is derived from an EMBL/GenBank/DDBJ whole genome shotgun (WGS) entry which is preliminary data.</text>
</comment>
<dbReference type="PANTHER" id="PTHR12128">
    <property type="entry name" value="DIHYDRODIPICOLINATE SYNTHASE"/>
    <property type="match status" value="1"/>
</dbReference>
<sequence>MNADMTSVAALHWRDLPASVLSLLRQGSVIPAHPLALGPDRKFDEQSQRAISRYYVDAGSGGLAVGVHSTQFAIRDVGLYRPVLELAIETAREWTDRPLVMIAGAVGKTAQAVEEARTARSLGYHAVLLSLAALKGASEDELIEHCTAVAKEMPLVGFYLQTAVGGIPLSRAFWARFAAIDNVVAIKVAPFNRYRTLDVAVGIAQAHAEERITLYTGNDDHIVADLLTPMVVRTGNREVTLRFQGGLLGHWSVWTRGAVEMLERLKLSVKAGAIPPEMLALDSFVTDCNSVVFDVDHDFAGCIPGCHEILRRQGLMNSIECLDPHETLSPGQSAGIDRLYATYPELNDDAFVAANLERWRN</sequence>
<evidence type="ECO:0000313" key="3">
    <source>
        <dbReference type="Proteomes" id="UP000321058"/>
    </source>
</evidence>
<protein>
    <submittedName>
        <fullName evidence="2">Dihydrodipicolinate synthase family protein</fullName>
    </submittedName>
</protein>
<name>A0A512NAT1_9HYPH</name>
<evidence type="ECO:0000256" key="1">
    <source>
        <dbReference type="ARBA" id="ARBA00023239"/>
    </source>
</evidence>
<dbReference type="SUPFAM" id="SSF51569">
    <property type="entry name" value="Aldolase"/>
    <property type="match status" value="1"/>
</dbReference>
<accession>A0A512NAT1</accession>
<dbReference type="PANTHER" id="PTHR12128:SF51">
    <property type="entry name" value="BLL4205 PROTEIN"/>
    <property type="match status" value="1"/>
</dbReference>
<reference evidence="2 3" key="1">
    <citation type="submission" date="2019-07" db="EMBL/GenBank/DDBJ databases">
        <title>Whole genome shotgun sequence of Reyranella soli NBRC 108950.</title>
        <authorList>
            <person name="Hosoyama A."/>
            <person name="Uohara A."/>
            <person name="Ohji S."/>
            <person name="Ichikawa N."/>
        </authorList>
    </citation>
    <scope>NUCLEOTIDE SEQUENCE [LARGE SCALE GENOMIC DNA]</scope>
    <source>
        <strain evidence="2 3">NBRC 108950</strain>
    </source>
</reference>
<dbReference type="Proteomes" id="UP000321058">
    <property type="component" value="Unassembled WGS sequence"/>
</dbReference>
<evidence type="ECO:0000313" key="2">
    <source>
        <dbReference type="EMBL" id="GEP56051.1"/>
    </source>
</evidence>